<dbReference type="Pfam" id="PF13433">
    <property type="entry name" value="Peripla_BP_5"/>
    <property type="match status" value="1"/>
</dbReference>
<evidence type="ECO:0000313" key="2">
    <source>
        <dbReference type="Proteomes" id="UP000823889"/>
    </source>
</evidence>
<proteinExistence type="predicted"/>
<comment type="caution">
    <text evidence="1">The sequence shown here is derived from an EMBL/GenBank/DDBJ whole genome shotgun (WGS) entry which is preliminary data.</text>
</comment>
<name>A0A9D2RFU6_9BURK</name>
<dbReference type="PANTHER" id="PTHR47628">
    <property type="match status" value="1"/>
</dbReference>
<dbReference type="Gene3D" id="3.40.50.2300">
    <property type="match status" value="2"/>
</dbReference>
<organism evidence="1 2">
    <name type="scientific">Candidatus Paenalcaligenes intestinipullorum</name>
    <dbReference type="NCBI Taxonomy" id="2838718"/>
    <lineage>
        <taxon>Bacteria</taxon>
        <taxon>Pseudomonadati</taxon>
        <taxon>Pseudomonadota</taxon>
        <taxon>Betaproteobacteria</taxon>
        <taxon>Burkholderiales</taxon>
        <taxon>Alcaligenaceae</taxon>
        <taxon>Paenalcaligenes</taxon>
    </lineage>
</organism>
<dbReference type="PANTHER" id="PTHR47628:SF1">
    <property type="entry name" value="ALIPHATIC AMIDASE EXPRESSION-REGULATING PROTEIN"/>
    <property type="match status" value="1"/>
</dbReference>
<gene>
    <name evidence="1" type="ORF">H9906_01180</name>
</gene>
<dbReference type="Proteomes" id="UP000823889">
    <property type="component" value="Unassembled WGS sequence"/>
</dbReference>
<dbReference type="SUPFAM" id="SSF53822">
    <property type="entry name" value="Periplasmic binding protein-like I"/>
    <property type="match status" value="1"/>
</dbReference>
<dbReference type="EMBL" id="DWUQ01000024">
    <property type="protein sequence ID" value="HJD43627.1"/>
    <property type="molecule type" value="Genomic_DNA"/>
</dbReference>
<reference evidence="1" key="2">
    <citation type="submission" date="2021-04" db="EMBL/GenBank/DDBJ databases">
        <authorList>
            <person name="Gilroy R."/>
        </authorList>
    </citation>
    <scope>NUCLEOTIDE SEQUENCE</scope>
    <source>
        <strain evidence="1">9264</strain>
    </source>
</reference>
<dbReference type="InterPro" id="IPR028082">
    <property type="entry name" value="Peripla_BP_I"/>
</dbReference>
<evidence type="ECO:0000313" key="1">
    <source>
        <dbReference type="EMBL" id="HJD43627.1"/>
    </source>
</evidence>
<accession>A0A9D2RFU6</accession>
<protein>
    <submittedName>
        <fullName evidence="1">Transporter substrate-binding protein</fullName>
    </submittedName>
</protein>
<dbReference type="AlphaFoldDB" id="A0A9D2RFU6"/>
<reference evidence="1" key="1">
    <citation type="journal article" date="2021" name="PeerJ">
        <title>Extensive microbial diversity within the chicken gut microbiome revealed by metagenomics and culture.</title>
        <authorList>
            <person name="Gilroy R."/>
            <person name="Ravi A."/>
            <person name="Getino M."/>
            <person name="Pursley I."/>
            <person name="Horton D.L."/>
            <person name="Alikhan N.F."/>
            <person name="Baker D."/>
            <person name="Gharbi K."/>
            <person name="Hall N."/>
            <person name="Watson M."/>
            <person name="Adriaenssens E.M."/>
            <person name="Foster-Nyarko E."/>
            <person name="Jarju S."/>
            <person name="Secka A."/>
            <person name="Antonio M."/>
            <person name="Oren A."/>
            <person name="Chaudhuri R.R."/>
            <person name="La Ragione R."/>
            <person name="Hildebrand F."/>
            <person name="Pallen M.J."/>
        </authorList>
    </citation>
    <scope>NUCLEOTIDE SEQUENCE</scope>
    <source>
        <strain evidence="1">9264</strain>
    </source>
</reference>
<sequence>MTKKIVPLGVLASHSGPYAALGKTALQGTMLALHALEQDPHSSIRFAVQWHDPQGNDELYYRYAESLLQSGVRHVVGCYTSTSRKTILPLFEKHDGLLWFPAHYEGFESSENVVYTGTAPNHHIYPMIEFMLNHAGNSAYCVGSDYIWAWESNRVFKDEFSRLGGHILGERYHPLGGLDLDAVIDEIFELQPAFLLNTLVGHSSHYFFHHFRQRCQERGINQRERYPIASCNLSEADLNEIPAESRDGHFSSSVYFASVESPENHRFVSAHRASFPDASLPPVETEAAYIAVHLLALALASSDYDDVSAVMQAACQQRFLAPQGIVSLDPLNHHCYLTPRIGMSRADGGFHIVAQAQAPVQPDPYLTAAPVVGMFADTLFGGS</sequence>